<proteinExistence type="predicted"/>
<accession>A0A2I0I9H9</accession>
<dbReference type="AlphaFoldDB" id="A0A2I0I9H9"/>
<sequence>MAPLASSARSLARFPSLSLSGLLWPSALFFLERASTIPGSNRRPISPARSRFFSPTDPRHSLAQNPSISSSPFPRFSAIKLENPSLENSKQNLARKKLKIPLDPDCPKLRDAHPEHGVAQAVPAAVSRALSRHRRGA</sequence>
<gene>
    <name evidence="2" type="ORF">CRG98_038919</name>
</gene>
<dbReference type="Proteomes" id="UP000233551">
    <property type="component" value="Unassembled WGS sequence"/>
</dbReference>
<protein>
    <submittedName>
        <fullName evidence="2">Uncharacterized protein</fullName>
    </submittedName>
</protein>
<feature type="compositionally biased region" description="Low complexity" evidence="1">
    <location>
        <begin position="66"/>
        <end position="75"/>
    </location>
</feature>
<evidence type="ECO:0000313" key="3">
    <source>
        <dbReference type="Proteomes" id="UP000233551"/>
    </source>
</evidence>
<comment type="caution">
    <text evidence="2">The sequence shown here is derived from an EMBL/GenBank/DDBJ whole genome shotgun (WGS) entry which is preliminary data.</text>
</comment>
<evidence type="ECO:0000313" key="2">
    <source>
        <dbReference type="EMBL" id="PKI40664.1"/>
    </source>
</evidence>
<keyword evidence="3" id="KW-1185">Reference proteome</keyword>
<name>A0A2I0I9H9_PUNGR</name>
<feature type="region of interest" description="Disordered" evidence="1">
    <location>
        <begin position="37"/>
        <end position="75"/>
    </location>
</feature>
<reference evidence="2 3" key="1">
    <citation type="submission" date="2017-11" db="EMBL/GenBank/DDBJ databases">
        <title>De-novo sequencing of pomegranate (Punica granatum L.) genome.</title>
        <authorList>
            <person name="Akparov Z."/>
            <person name="Amiraslanov A."/>
            <person name="Hajiyeva S."/>
            <person name="Abbasov M."/>
            <person name="Kaur K."/>
            <person name="Hamwieh A."/>
            <person name="Solovyev V."/>
            <person name="Salamov A."/>
            <person name="Braich B."/>
            <person name="Kosarev P."/>
            <person name="Mahmoud A."/>
            <person name="Hajiyev E."/>
            <person name="Babayeva S."/>
            <person name="Izzatullayeva V."/>
            <person name="Mammadov A."/>
            <person name="Mammadov A."/>
            <person name="Sharifova S."/>
            <person name="Ojaghi J."/>
            <person name="Eynullazada K."/>
            <person name="Bayramov B."/>
            <person name="Abdulazimova A."/>
            <person name="Shahmuradov I."/>
        </authorList>
    </citation>
    <scope>NUCLEOTIDE SEQUENCE [LARGE SCALE GENOMIC DNA]</scope>
    <source>
        <strain evidence="3">cv. AG2017</strain>
        <tissue evidence="2">Leaf</tissue>
    </source>
</reference>
<dbReference type="EMBL" id="PGOL01003508">
    <property type="protein sequence ID" value="PKI40664.1"/>
    <property type="molecule type" value="Genomic_DNA"/>
</dbReference>
<organism evidence="2 3">
    <name type="scientific">Punica granatum</name>
    <name type="common">Pomegranate</name>
    <dbReference type="NCBI Taxonomy" id="22663"/>
    <lineage>
        <taxon>Eukaryota</taxon>
        <taxon>Viridiplantae</taxon>
        <taxon>Streptophyta</taxon>
        <taxon>Embryophyta</taxon>
        <taxon>Tracheophyta</taxon>
        <taxon>Spermatophyta</taxon>
        <taxon>Magnoliopsida</taxon>
        <taxon>eudicotyledons</taxon>
        <taxon>Gunneridae</taxon>
        <taxon>Pentapetalae</taxon>
        <taxon>rosids</taxon>
        <taxon>malvids</taxon>
        <taxon>Myrtales</taxon>
        <taxon>Lythraceae</taxon>
        <taxon>Punica</taxon>
    </lineage>
</organism>
<evidence type="ECO:0000256" key="1">
    <source>
        <dbReference type="SAM" id="MobiDB-lite"/>
    </source>
</evidence>